<protein>
    <submittedName>
        <fullName evidence="8">Ethanolaminephosphotransferase 1-like</fullName>
    </submittedName>
</protein>
<dbReference type="PANTHER" id="PTHR10414:SF71">
    <property type="entry name" value="FI05338P"/>
    <property type="match status" value="1"/>
</dbReference>
<feature type="transmembrane region" description="Helical" evidence="6">
    <location>
        <begin position="323"/>
        <end position="341"/>
    </location>
</feature>
<dbReference type="InterPro" id="IPR043130">
    <property type="entry name" value="CDP-OH_PTrfase_TM_dom"/>
</dbReference>
<gene>
    <name evidence="8" type="primary">LOC108558238</name>
</gene>
<keyword evidence="7" id="KW-1185">Reference proteome</keyword>
<name>A0ABM1M7M1_NICVS</name>
<evidence type="ECO:0000313" key="8">
    <source>
        <dbReference type="RefSeq" id="XP_017770571.1"/>
    </source>
</evidence>
<organism evidence="7 8">
    <name type="scientific">Nicrophorus vespilloides</name>
    <name type="common">Boreal carrion beetle</name>
    <dbReference type="NCBI Taxonomy" id="110193"/>
    <lineage>
        <taxon>Eukaryota</taxon>
        <taxon>Metazoa</taxon>
        <taxon>Ecdysozoa</taxon>
        <taxon>Arthropoda</taxon>
        <taxon>Hexapoda</taxon>
        <taxon>Insecta</taxon>
        <taxon>Pterygota</taxon>
        <taxon>Neoptera</taxon>
        <taxon>Endopterygota</taxon>
        <taxon>Coleoptera</taxon>
        <taxon>Polyphaga</taxon>
        <taxon>Staphyliniformia</taxon>
        <taxon>Silphidae</taxon>
        <taxon>Nicrophorinae</taxon>
        <taxon>Nicrophorus</taxon>
    </lineage>
</organism>
<feature type="transmembrane region" description="Helical" evidence="6">
    <location>
        <begin position="266"/>
        <end position="287"/>
    </location>
</feature>
<keyword evidence="3 5" id="KW-0808">Transferase</keyword>
<feature type="transmembrane region" description="Helical" evidence="6">
    <location>
        <begin position="227"/>
        <end position="246"/>
    </location>
</feature>
<dbReference type="InterPro" id="IPR048254">
    <property type="entry name" value="CDP_ALCOHOL_P_TRANSF_CS"/>
</dbReference>
<feature type="transmembrane region" description="Helical" evidence="6">
    <location>
        <begin position="347"/>
        <end position="368"/>
    </location>
</feature>
<feature type="transmembrane region" description="Helical" evidence="6">
    <location>
        <begin position="129"/>
        <end position="146"/>
    </location>
</feature>
<dbReference type="GeneID" id="108558238"/>
<dbReference type="Proteomes" id="UP000695000">
    <property type="component" value="Unplaced"/>
</dbReference>
<evidence type="ECO:0000256" key="2">
    <source>
        <dbReference type="ARBA" id="ARBA00010441"/>
    </source>
</evidence>
<dbReference type="Gene3D" id="1.20.120.1760">
    <property type="match status" value="1"/>
</dbReference>
<dbReference type="Pfam" id="PF01066">
    <property type="entry name" value="CDP-OH_P_transf"/>
    <property type="match status" value="1"/>
</dbReference>
<keyword evidence="6" id="KW-0812">Transmembrane</keyword>
<keyword evidence="6" id="KW-1133">Transmembrane helix</keyword>
<dbReference type="PIRSF" id="PIRSF015665">
    <property type="entry name" value="CHOPT"/>
    <property type="match status" value="1"/>
</dbReference>
<accession>A0ABM1M7M1</accession>
<feature type="transmembrane region" description="Helical" evidence="6">
    <location>
        <begin position="293"/>
        <end position="311"/>
    </location>
</feature>
<keyword evidence="4 6" id="KW-0472">Membrane</keyword>
<feature type="transmembrane region" description="Helical" evidence="6">
    <location>
        <begin position="90"/>
        <end position="108"/>
    </location>
</feature>
<evidence type="ECO:0000256" key="6">
    <source>
        <dbReference type="SAM" id="Phobius"/>
    </source>
</evidence>
<feature type="transmembrane region" description="Helical" evidence="6">
    <location>
        <begin position="51"/>
        <end position="70"/>
    </location>
</feature>
<comment type="subcellular location">
    <subcellularLocation>
        <location evidence="1">Membrane</location>
    </subcellularLocation>
</comment>
<comment type="similarity">
    <text evidence="2 5">Belongs to the CDP-alcohol phosphatidyltransferase class-I family.</text>
</comment>
<reference evidence="8" key="1">
    <citation type="submission" date="2025-08" db="UniProtKB">
        <authorList>
            <consortium name="RefSeq"/>
        </authorList>
    </citation>
    <scope>IDENTIFICATION</scope>
    <source>
        <tissue evidence="8">Whole Larva</tissue>
    </source>
</reference>
<evidence type="ECO:0000256" key="4">
    <source>
        <dbReference type="ARBA" id="ARBA00023136"/>
    </source>
</evidence>
<feature type="transmembrane region" description="Helical" evidence="6">
    <location>
        <begin position="184"/>
        <end position="207"/>
    </location>
</feature>
<evidence type="ECO:0000256" key="5">
    <source>
        <dbReference type="RuleBase" id="RU003750"/>
    </source>
</evidence>
<dbReference type="PROSITE" id="PS00379">
    <property type="entry name" value="CDP_ALCOHOL_P_TRANSF"/>
    <property type="match status" value="1"/>
</dbReference>
<sequence length="389" mass="44852">MNKEYLNNDHLVGFENYKYSCKDTSPLSQYVMHPFWNKIILLCPRWIAPNLLTFSGFLFTFATLLLLSYYDYDFYANARDHPEVDPIPNWVFMTSAIFLFLAYTLDGIDGKQARRTGTSGPLGELFDHGLDSYTAAIIPIVMFSIFGRSDVYSINAMRMFFIVWNVLINFYLTHWEKYNTGLLFLPWGYDFSMWCTILTFLLAGIFGYEIWQFTLPGGMSAGGCFEILLYVSSMVSNVPIVFYNVYMSYKLRTGHMRSFAEAARPLFSVTIFFLLTLLWACASPTLLEKDPRALFFLTGTIFSNICCRLIVAQMSNTRCDLYNSLITPTAVFVAVSLIVGIELVELLLIYFLCFIAFFTHIHYGSCVVQQMCKHFHIRCFKIPYESHSE</sequence>
<dbReference type="RefSeq" id="XP_017770571.1">
    <property type="nucleotide sequence ID" value="XM_017915082.1"/>
</dbReference>
<dbReference type="PANTHER" id="PTHR10414">
    <property type="entry name" value="ETHANOLAMINEPHOSPHOTRANSFERASE"/>
    <property type="match status" value="1"/>
</dbReference>
<dbReference type="InterPro" id="IPR000462">
    <property type="entry name" value="CDP-OH_P_trans"/>
</dbReference>
<evidence type="ECO:0000256" key="1">
    <source>
        <dbReference type="ARBA" id="ARBA00004370"/>
    </source>
</evidence>
<feature type="transmembrane region" description="Helical" evidence="6">
    <location>
        <begin position="152"/>
        <end position="172"/>
    </location>
</feature>
<evidence type="ECO:0000256" key="3">
    <source>
        <dbReference type="ARBA" id="ARBA00022679"/>
    </source>
</evidence>
<dbReference type="InterPro" id="IPR014472">
    <property type="entry name" value="CHOPT"/>
</dbReference>
<evidence type="ECO:0000313" key="7">
    <source>
        <dbReference type="Proteomes" id="UP000695000"/>
    </source>
</evidence>
<proteinExistence type="inferred from homology"/>